<evidence type="ECO:0000313" key="4">
    <source>
        <dbReference type="Proteomes" id="UP000054526"/>
    </source>
</evidence>
<dbReference type="InterPro" id="IPR013783">
    <property type="entry name" value="Ig-like_fold"/>
</dbReference>
<organism evidence="3 4">
    <name type="scientific">Cohnella kolymensis</name>
    <dbReference type="NCBI Taxonomy" id="1590652"/>
    <lineage>
        <taxon>Bacteria</taxon>
        <taxon>Bacillati</taxon>
        <taxon>Bacillota</taxon>
        <taxon>Bacilli</taxon>
        <taxon>Bacillales</taxon>
        <taxon>Paenibacillaceae</taxon>
        <taxon>Cohnella</taxon>
    </lineage>
</organism>
<proteinExistence type="predicted"/>
<dbReference type="SUPFAM" id="SSF49265">
    <property type="entry name" value="Fibronectin type III"/>
    <property type="match status" value="4"/>
</dbReference>
<dbReference type="InterPro" id="IPR036116">
    <property type="entry name" value="FN3_sf"/>
</dbReference>
<evidence type="ECO:0000313" key="3">
    <source>
        <dbReference type="EMBL" id="KIL37133.1"/>
    </source>
</evidence>
<feature type="non-terminal residue" evidence="3">
    <location>
        <position position="752"/>
    </location>
</feature>
<dbReference type="Proteomes" id="UP000054526">
    <property type="component" value="Unassembled WGS sequence"/>
</dbReference>
<protein>
    <submittedName>
        <fullName evidence="3">Fibronectin</fullName>
    </submittedName>
</protein>
<dbReference type="EMBL" id="JXAL01000002">
    <property type="protein sequence ID" value="KIL37133.1"/>
    <property type="molecule type" value="Genomic_DNA"/>
</dbReference>
<keyword evidence="4" id="KW-1185">Reference proteome</keyword>
<dbReference type="Gene3D" id="2.60.40.10">
    <property type="entry name" value="Immunoglobulins"/>
    <property type="match status" value="7"/>
</dbReference>
<comment type="caution">
    <text evidence="3">The sequence shown here is derived from an EMBL/GenBank/DDBJ whole genome shotgun (WGS) entry which is preliminary data.</text>
</comment>
<name>A0ABR5A8I0_9BACL</name>
<feature type="signal peptide" evidence="1">
    <location>
        <begin position="1"/>
        <end position="26"/>
    </location>
</feature>
<gene>
    <name evidence="3" type="ORF">SD71_04000</name>
</gene>
<dbReference type="PROSITE" id="PS50853">
    <property type="entry name" value="FN3"/>
    <property type="match status" value="1"/>
</dbReference>
<dbReference type="InterPro" id="IPR003961">
    <property type="entry name" value="FN3_dom"/>
</dbReference>
<accession>A0ABR5A8I0</accession>
<keyword evidence="1" id="KW-0732">Signal</keyword>
<dbReference type="CDD" id="cd00063">
    <property type="entry name" value="FN3"/>
    <property type="match status" value="1"/>
</dbReference>
<dbReference type="SMART" id="SM00060">
    <property type="entry name" value="FN3"/>
    <property type="match status" value="8"/>
</dbReference>
<feature type="chain" id="PRO_5047483859" evidence="1">
    <location>
        <begin position="27"/>
        <end position="752"/>
    </location>
</feature>
<evidence type="ECO:0000259" key="2">
    <source>
        <dbReference type="PROSITE" id="PS50853"/>
    </source>
</evidence>
<sequence length="752" mass="80672">MLAKLPLLLSLVLLAQLTFPVFSALASANSSTMLPPSNLAYQNVTPDDVKLTWSPVFGATGYKIYEITDGQLLPLATVTTSTYSINNLAEGSYSYVVSTLSTDGESGPCAPITVDIVYPEMAAPATLTYTMQKGTDIVLNWGASTYTEKYNVYQISAAGDKTLITSTAPATRTYTVVNAPAGDYSYAVTATHSLYGESPLSNAVDVTVTTPTMTAPKDLTFSIANGTDVILRWTAVSYATNYRVYQMIDGQKVLKSTVTAATATFTKLPAGDYSYEVYSYSDRFGESAEGSPVSLTVSAVAIAAPTNFAYRLANGNDVILTWTAAVNATNYRIYQIVDGQPVLKSTVTGTTTTYTNHAAGNFVYEIRTYSDRYGESAEGSQVTVVVDGVAMTPPVDVTYKIVNGNDIVLNWSPAANANSYKVYQIVGEQKVLKGTIGTTTVTYPNIAAGEYVYEVHSFSTKFGESAEGTQVTFTLVHPTMAPPENLIQTIKSATEFSLSWTASTYATNYKVYQIVDGQKVLKSTVTGTTVNYPGVKPGEYSFEVHSYSSRFGESADGAKLTFTMDGQVMPAPASLTQTIANGNDVTLKWAAVQYATKYIVYQVIDGNKVLKSSPTGTSLSLPNQAAGQYTFVVHSFSTLLGESPAGAEVTFDLVYPTILAPANVTSRIVNGNDVVLTWTGAAYAASYKVYELAGDEKILRSTVSALSATLPKQAEGDHIYLVHTVSTRFGESSEGARIQVTIDQQTMHSLRY</sequence>
<evidence type="ECO:0000256" key="1">
    <source>
        <dbReference type="SAM" id="SignalP"/>
    </source>
</evidence>
<feature type="domain" description="Fibronectin type-III" evidence="2">
    <location>
        <begin position="35"/>
        <end position="120"/>
    </location>
</feature>
<reference evidence="3 4" key="1">
    <citation type="submission" date="2014-12" db="EMBL/GenBank/DDBJ databases">
        <title>Draft genome sequence of Cohnella kolymensis strain B-2846.</title>
        <authorList>
            <person name="Karlyshev A.V."/>
            <person name="Kudryashova E.B."/>
        </authorList>
    </citation>
    <scope>NUCLEOTIDE SEQUENCE [LARGE SCALE GENOMIC DNA]</scope>
    <source>
        <strain evidence="3 4">VKM B-2846</strain>
    </source>
</reference>